<accession>A0ACC0JR19</accession>
<evidence type="ECO:0000313" key="1">
    <source>
        <dbReference type="EMBL" id="KAI8426474.1"/>
    </source>
</evidence>
<dbReference type="EMBL" id="CM046108">
    <property type="protein sequence ID" value="KAI8426474.1"/>
    <property type="molecule type" value="Genomic_DNA"/>
</dbReference>
<proteinExistence type="predicted"/>
<evidence type="ECO:0000313" key="2">
    <source>
        <dbReference type="Proteomes" id="UP001064048"/>
    </source>
</evidence>
<comment type="caution">
    <text evidence="1">The sequence shown here is derived from an EMBL/GenBank/DDBJ whole genome shotgun (WGS) entry which is preliminary data.</text>
</comment>
<dbReference type="Proteomes" id="UP001064048">
    <property type="component" value="Chromosome 8"/>
</dbReference>
<organism evidence="1 2">
    <name type="scientific">Choristoneura fumiferana</name>
    <name type="common">Spruce budworm moth</name>
    <name type="synonym">Archips fumiferana</name>
    <dbReference type="NCBI Taxonomy" id="7141"/>
    <lineage>
        <taxon>Eukaryota</taxon>
        <taxon>Metazoa</taxon>
        <taxon>Ecdysozoa</taxon>
        <taxon>Arthropoda</taxon>
        <taxon>Hexapoda</taxon>
        <taxon>Insecta</taxon>
        <taxon>Pterygota</taxon>
        <taxon>Neoptera</taxon>
        <taxon>Endopterygota</taxon>
        <taxon>Lepidoptera</taxon>
        <taxon>Glossata</taxon>
        <taxon>Ditrysia</taxon>
        <taxon>Tortricoidea</taxon>
        <taxon>Tortricidae</taxon>
        <taxon>Tortricinae</taxon>
        <taxon>Choristoneura</taxon>
    </lineage>
</organism>
<protein>
    <submittedName>
        <fullName evidence="1">Uncharacterized protein</fullName>
    </submittedName>
</protein>
<keyword evidence="2" id="KW-1185">Reference proteome</keyword>
<sequence>MQDKVHVTSATALVRAAQRRQTRRPPPPWENQASPRAPIGAPRPAPRPTRAHKYNAPPRISSFLTRVRTCRTRHALAIIPSVRVQCNSQITMKAITAVCATGASVPAIAGGRIQRHRDGENAEIQMYLSKLQDLVPFMPKNRKISKLEVIQHVIDYICDLQSALENHPAMEQFDAEGALAAAPNARRPLGPRPAPNTILRSSPSQEHRNHTVTLKRGHLRRRRVNDRVLTQYLNIQHVFKYAASFNIPPDTCARWPFRHSHLFRIASKIRSDSETLNCLKLHQRERCSVRTRQVQRAGFIRAPCEYGYSPRHMRALTLHPHTGAKDPTKYNLINIEEQLKRSCRDPRHQRERREAAFHGDIARGIGAVCHKLRSRAYATALSRRRRRVSARQIQREAGLRLHGAPPRQATLTSRQVSAPTLTRSSEYLSSRTSPRINRACESFTITFTLLRTNKVRRRRVDNAAPPRNVSAKLSTRATISPINSIADGSIEGIVRAAEKQSQQDRPMC</sequence>
<name>A0ACC0JR19_CHOFU</name>
<gene>
    <name evidence="1" type="ORF">MSG28_005295</name>
</gene>
<reference evidence="1 2" key="1">
    <citation type="journal article" date="2022" name="Genome Biol. Evol.">
        <title>The Spruce Budworm Genome: Reconstructing the Evolutionary History of Antifreeze Proteins.</title>
        <authorList>
            <person name="Beliveau C."/>
            <person name="Gagne P."/>
            <person name="Picq S."/>
            <person name="Vernygora O."/>
            <person name="Keeling C.I."/>
            <person name="Pinkney K."/>
            <person name="Doucet D."/>
            <person name="Wen F."/>
            <person name="Johnston J.S."/>
            <person name="Maaroufi H."/>
            <person name="Boyle B."/>
            <person name="Laroche J."/>
            <person name="Dewar K."/>
            <person name="Juretic N."/>
            <person name="Blackburn G."/>
            <person name="Nisole A."/>
            <person name="Brunet B."/>
            <person name="Brandao M."/>
            <person name="Lumley L."/>
            <person name="Duan J."/>
            <person name="Quan G."/>
            <person name="Lucarotti C.J."/>
            <person name="Roe A.D."/>
            <person name="Sperling F.A.H."/>
            <person name="Levesque R.C."/>
            <person name="Cusson M."/>
        </authorList>
    </citation>
    <scope>NUCLEOTIDE SEQUENCE [LARGE SCALE GENOMIC DNA]</scope>
    <source>
        <strain evidence="1">Glfc:IPQL:Cfum</strain>
    </source>
</reference>